<name>A0AAE0S754_9BIVA</name>
<evidence type="ECO:0000256" key="1">
    <source>
        <dbReference type="SAM" id="MobiDB-lite"/>
    </source>
</evidence>
<gene>
    <name evidence="2" type="ORF">CHS0354_030688</name>
</gene>
<dbReference type="InterPro" id="IPR029134">
    <property type="entry name" value="DUF4647"/>
</dbReference>
<dbReference type="AlphaFoldDB" id="A0AAE0S754"/>
<accession>A0AAE0S754</accession>
<dbReference type="EMBL" id="JAEAOA010001827">
    <property type="protein sequence ID" value="KAK3586434.1"/>
    <property type="molecule type" value="Genomic_DNA"/>
</dbReference>
<dbReference type="PANTHER" id="PTHR36130:SF1">
    <property type="entry name" value="RIKEN CDNA 4933430I17 GENE"/>
    <property type="match status" value="1"/>
</dbReference>
<sequence>MLKSFQSPFSKADFDIVEDETVCGVLCQHPSCWQSNLRRAKGFPHHMERKQAMKDIKLDLPTVKMYNMLEDYGESESDKYPAKHGGKPLHERISMVPDLNKPIRTTSIKMTTTPQPSPKSIEMNRRALNKAQQESVIKLVEVQEVFEPKDLHSSWDATFIPKKYYVWVPGKKKKKERTGSADGSKGRQSVQFRDLTEHMIPRMIEEERQTSKKKRSRTPQSPSSHFRRVMSVSPRVFSTRVSDVDSVGVNELLSLPRDVFVQVLEHSKQR</sequence>
<dbReference type="Proteomes" id="UP001195483">
    <property type="component" value="Unassembled WGS sequence"/>
</dbReference>
<reference evidence="2" key="1">
    <citation type="journal article" date="2021" name="Genome Biol. Evol.">
        <title>A High-Quality Reference Genome for a Parasitic Bivalve with Doubly Uniparental Inheritance (Bivalvia: Unionida).</title>
        <authorList>
            <person name="Smith C.H."/>
        </authorList>
    </citation>
    <scope>NUCLEOTIDE SEQUENCE</scope>
    <source>
        <strain evidence="2">CHS0354</strain>
    </source>
</reference>
<keyword evidence="3" id="KW-1185">Reference proteome</keyword>
<feature type="region of interest" description="Disordered" evidence="1">
    <location>
        <begin position="171"/>
        <end position="229"/>
    </location>
</feature>
<evidence type="ECO:0000313" key="2">
    <source>
        <dbReference type="EMBL" id="KAK3586434.1"/>
    </source>
</evidence>
<proteinExistence type="predicted"/>
<evidence type="ECO:0000313" key="3">
    <source>
        <dbReference type="Proteomes" id="UP001195483"/>
    </source>
</evidence>
<protein>
    <submittedName>
        <fullName evidence="2">Uncharacterized protein</fullName>
    </submittedName>
</protein>
<reference evidence="2" key="2">
    <citation type="journal article" date="2021" name="Genome Biol. Evol.">
        <title>Developing a high-quality reference genome for a parasitic bivalve with doubly uniparental inheritance (Bivalvia: Unionida).</title>
        <authorList>
            <person name="Smith C.H."/>
        </authorList>
    </citation>
    <scope>NUCLEOTIDE SEQUENCE</scope>
    <source>
        <strain evidence="2">CHS0354</strain>
        <tissue evidence="2">Mantle</tissue>
    </source>
</reference>
<reference evidence="2" key="3">
    <citation type="submission" date="2023-05" db="EMBL/GenBank/DDBJ databases">
        <authorList>
            <person name="Smith C.H."/>
        </authorList>
    </citation>
    <scope>NUCLEOTIDE SEQUENCE</scope>
    <source>
        <strain evidence="2">CHS0354</strain>
        <tissue evidence="2">Mantle</tissue>
    </source>
</reference>
<dbReference type="PANTHER" id="PTHR36130">
    <property type="entry name" value="RIKEN CDNA 4933430I17 GENE"/>
    <property type="match status" value="1"/>
</dbReference>
<comment type="caution">
    <text evidence="2">The sequence shown here is derived from an EMBL/GenBank/DDBJ whole genome shotgun (WGS) entry which is preliminary data.</text>
</comment>
<organism evidence="2 3">
    <name type="scientific">Potamilus streckersoni</name>
    <dbReference type="NCBI Taxonomy" id="2493646"/>
    <lineage>
        <taxon>Eukaryota</taxon>
        <taxon>Metazoa</taxon>
        <taxon>Spiralia</taxon>
        <taxon>Lophotrochozoa</taxon>
        <taxon>Mollusca</taxon>
        <taxon>Bivalvia</taxon>
        <taxon>Autobranchia</taxon>
        <taxon>Heteroconchia</taxon>
        <taxon>Palaeoheterodonta</taxon>
        <taxon>Unionida</taxon>
        <taxon>Unionoidea</taxon>
        <taxon>Unionidae</taxon>
        <taxon>Ambleminae</taxon>
        <taxon>Lampsilini</taxon>
        <taxon>Potamilus</taxon>
    </lineage>
</organism>
<feature type="compositionally biased region" description="Basic and acidic residues" evidence="1">
    <location>
        <begin position="194"/>
        <end position="210"/>
    </location>
</feature>